<dbReference type="InParanoid" id="A0A139WH43"/>
<dbReference type="PANTHER" id="PTHR12232">
    <property type="entry name" value="SH3 DOMAIN-BINDING GLUTAMIC ACID-RICH-LIKE PROTEIN"/>
    <property type="match status" value="1"/>
</dbReference>
<reference evidence="2 3" key="2">
    <citation type="journal article" date="2010" name="Nucleic Acids Res.">
        <title>BeetleBase in 2010: revisions to provide comprehensive genomic information for Tribolium castaneum.</title>
        <authorList>
            <person name="Kim H.S."/>
            <person name="Murphy T."/>
            <person name="Xia J."/>
            <person name="Caragea D."/>
            <person name="Park Y."/>
            <person name="Beeman R.W."/>
            <person name="Lorenzen M.D."/>
            <person name="Butcher S."/>
            <person name="Manak J.R."/>
            <person name="Brown S.J."/>
        </authorList>
    </citation>
    <scope>GENOME REANNOTATION</scope>
    <source>
        <strain evidence="2 3">Georgia GA2</strain>
    </source>
</reference>
<protein>
    <submittedName>
        <fullName evidence="2">SH3 domain-binding glutamic acid-rich protein homolog-like Protein</fullName>
    </submittedName>
</protein>
<sequence length="105" mass="12096">MGVKVYFSSTSADMEVKQRQNRVFQILDSKNVKYQAIDITQDEHKTEKEFMQNNAKNLGATSMEPGPKHPVPPQIFNDDDYCGDYEQFEIANENSELKEFLKLSS</sequence>
<evidence type="ECO:0000313" key="2">
    <source>
        <dbReference type="EMBL" id="KYB27204.1"/>
    </source>
</evidence>
<name>A0A139WH43_TRICA</name>
<dbReference type="Proteomes" id="UP000007266">
    <property type="component" value="Linkage group 5"/>
</dbReference>
<dbReference type="InterPro" id="IPR051033">
    <property type="entry name" value="SH3BGR"/>
</dbReference>
<dbReference type="KEGG" id="tca:103313053"/>
<organism evidence="2 3">
    <name type="scientific">Tribolium castaneum</name>
    <name type="common">Red flour beetle</name>
    <dbReference type="NCBI Taxonomy" id="7070"/>
    <lineage>
        <taxon>Eukaryota</taxon>
        <taxon>Metazoa</taxon>
        <taxon>Ecdysozoa</taxon>
        <taxon>Arthropoda</taxon>
        <taxon>Hexapoda</taxon>
        <taxon>Insecta</taxon>
        <taxon>Pterygota</taxon>
        <taxon>Neoptera</taxon>
        <taxon>Endopterygota</taxon>
        <taxon>Coleoptera</taxon>
        <taxon>Polyphaga</taxon>
        <taxon>Cucujiformia</taxon>
        <taxon>Tenebrionidae</taxon>
        <taxon>Tenebrionidae incertae sedis</taxon>
        <taxon>Tribolium</taxon>
    </lineage>
</organism>
<dbReference type="InterPro" id="IPR036249">
    <property type="entry name" value="Thioredoxin-like_sf"/>
</dbReference>
<dbReference type="Pfam" id="PF04908">
    <property type="entry name" value="SH3BGR"/>
    <property type="match status" value="1"/>
</dbReference>
<dbReference type="GO" id="GO:0005737">
    <property type="term" value="C:cytoplasm"/>
    <property type="evidence" value="ECO:0000318"/>
    <property type="project" value="GO_Central"/>
</dbReference>
<keyword evidence="3" id="KW-1185">Reference proteome</keyword>
<dbReference type="OMA" id="YKDEMRA"/>
<proteinExistence type="inferred from homology"/>
<dbReference type="PANTHER" id="PTHR12232:SF15">
    <property type="entry name" value="SH3 DOMAIN-BINDING GLUTAMIC ACID-RICH PROTEIN HOMOLOG"/>
    <property type="match status" value="1"/>
</dbReference>
<dbReference type="EMBL" id="KQ971343">
    <property type="protein sequence ID" value="KYB27204.1"/>
    <property type="molecule type" value="Genomic_DNA"/>
</dbReference>
<dbReference type="Gene3D" id="3.40.30.10">
    <property type="entry name" value="Glutaredoxin"/>
    <property type="match status" value="1"/>
</dbReference>
<dbReference type="InterPro" id="IPR006993">
    <property type="entry name" value="Glut_rich_SH3-bd"/>
</dbReference>
<reference evidence="2 3" key="1">
    <citation type="journal article" date="2008" name="Nature">
        <title>The genome of the model beetle and pest Tribolium castaneum.</title>
        <authorList>
            <consortium name="Tribolium Genome Sequencing Consortium"/>
            <person name="Richards S."/>
            <person name="Gibbs R.A."/>
            <person name="Weinstock G.M."/>
            <person name="Brown S.J."/>
            <person name="Denell R."/>
            <person name="Beeman R.W."/>
            <person name="Gibbs R."/>
            <person name="Beeman R.W."/>
            <person name="Brown S.J."/>
            <person name="Bucher G."/>
            <person name="Friedrich M."/>
            <person name="Grimmelikhuijzen C.J."/>
            <person name="Klingler M."/>
            <person name="Lorenzen M."/>
            <person name="Richards S."/>
            <person name="Roth S."/>
            <person name="Schroder R."/>
            <person name="Tautz D."/>
            <person name="Zdobnov E.M."/>
            <person name="Muzny D."/>
            <person name="Gibbs R.A."/>
            <person name="Weinstock G.M."/>
            <person name="Attaway T."/>
            <person name="Bell S."/>
            <person name="Buhay C.J."/>
            <person name="Chandrabose M.N."/>
            <person name="Chavez D."/>
            <person name="Clerk-Blankenburg K.P."/>
            <person name="Cree A."/>
            <person name="Dao M."/>
            <person name="Davis C."/>
            <person name="Chacko J."/>
            <person name="Dinh H."/>
            <person name="Dugan-Rocha S."/>
            <person name="Fowler G."/>
            <person name="Garner T.T."/>
            <person name="Garnes J."/>
            <person name="Gnirke A."/>
            <person name="Hawes A."/>
            <person name="Hernandez J."/>
            <person name="Hines S."/>
            <person name="Holder M."/>
            <person name="Hume J."/>
            <person name="Jhangiani S.N."/>
            <person name="Joshi V."/>
            <person name="Khan Z.M."/>
            <person name="Jackson L."/>
            <person name="Kovar C."/>
            <person name="Kowis A."/>
            <person name="Lee S."/>
            <person name="Lewis L.R."/>
            <person name="Margolis J."/>
            <person name="Morgan M."/>
            <person name="Nazareth L.V."/>
            <person name="Nguyen N."/>
            <person name="Okwuonu G."/>
            <person name="Parker D."/>
            <person name="Richards S."/>
            <person name="Ruiz S.J."/>
            <person name="Santibanez J."/>
            <person name="Savard J."/>
            <person name="Scherer S.E."/>
            <person name="Schneider B."/>
            <person name="Sodergren E."/>
            <person name="Tautz D."/>
            <person name="Vattahil S."/>
            <person name="Villasana D."/>
            <person name="White C.S."/>
            <person name="Wright R."/>
            <person name="Park Y."/>
            <person name="Beeman R.W."/>
            <person name="Lord J."/>
            <person name="Oppert B."/>
            <person name="Lorenzen M."/>
            <person name="Brown S."/>
            <person name="Wang L."/>
            <person name="Savard J."/>
            <person name="Tautz D."/>
            <person name="Richards S."/>
            <person name="Weinstock G."/>
            <person name="Gibbs R.A."/>
            <person name="Liu Y."/>
            <person name="Worley K."/>
            <person name="Weinstock G."/>
            <person name="Elsik C.G."/>
            <person name="Reese J.T."/>
            <person name="Elhaik E."/>
            <person name="Landan G."/>
            <person name="Graur D."/>
            <person name="Arensburger P."/>
            <person name="Atkinson P."/>
            <person name="Beeman R.W."/>
            <person name="Beidler J."/>
            <person name="Brown S.J."/>
            <person name="Demuth J.P."/>
            <person name="Drury D.W."/>
            <person name="Du Y.Z."/>
            <person name="Fujiwara H."/>
            <person name="Lorenzen M."/>
            <person name="Maselli V."/>
            <person name="Osanai M."/>
            <person name="Park Y."/>
            <person name="Robertson H.M."/>
            <person name="Tu Z."/>
            <person name="Wang J.J."/>
            <person name="Wang S."/>
            <person name="Richards S."/>
            <person name="Song H."/>
            <person name="Zhang L."/>
            <person name="Sodergren E."/>
            <person name="Werner D."/>
            <person name="Stanke M."/>
            <person name="Morgenstern B."/>
            <person name="Solovyev V."/>
            <person name="Kosarev P."/>
            <person name="Brown G."/>
            <person name="Chen H.C."/>
            <person name="Ermolaeva O."/>
            <person name="Hlavina W."/>
            <person name="Kapustin Y."/>
            <person name="Kiryutin B."/>
            <person name="Kitts P."/>
            <person name="Maglott D."/>
            <person name="Pruitt K."/>
            <person name="Sapojnikov V."/>
            <person name="Souvorov A."/>
            <person name="Mackey A.J."/>
            <person name="Waterhouse R.M."/>
            <person name="Wyder S."/>
            <person name="Zdobnov E.M."/>
            <person name="Zdobnov E.M."/>
            <person name="Wyder S."/>
            <person name="Kriventseva E.V."/>
            <person name="Kadowaki T."/>
            <person name="Bork P."/>
            <person name="Aranda M."/>
            <person name="Bao R."/>
            <person name="Beermann A."/>
            <person name="Berns N."/>
            <person name="Bolognesi R."/>
            <person name="Bonneton F."/>
            <person name="Bopp D."/>
            <person name="Brown S.J."/>
            <person name="Bucher G."/>
            <person name="Butts T."/>
            <person name="Chaumot A."/>
            <person name="Denell R.E."/>
            <person name="Ferrier D.E."/>
            <person name="Friedrich M."/>
            <person name="Gordon C.M."/>
            <person name="Jindra M."/>
            <person name="Klingler M."/>
            <person name="Lan Q."/>
            <person name="Lattorff H.M."/>
            <person name="Laudet V."/>
            <person name="von Levetsow C."/>
            <person name="Liu Z."/>
            <person name="Lutz R."/>
            <person name="Lynch J.A."/>
            <person name="da Fonseca R.N."/>
            <person name="Posnien N."/>
            <person name="Reuter R."/>
            <person name="Roth S."/>
            <person name="Savard J."/>
            <person name="Schinko J.B."/>
            <person name="Schmitt C."/>
            <person name="Schoppmeier M."/>
            <person name="Schroder R."/>
            <person name="Shippy T.D."/>
            <person name="Simonnet F."/>
            <person name="Marques-Souza H."/>
            <person name="Tautz D."/>
            <person name="Tomoyasu Y."/>
            <person name="Trauner J."/>
            <person name="Van der Zee M."/>
            <person name="Vervoort M."/>
            <person name="Wittkopp N."/>
            <person name="Wimmer E.A."/>
            <person name="Yang X."/>
            <person name="Jones A.K."/>
            <person name="Sattelle D.B."/>
            <person name="Ebert P.R."/>
            <person name="Nelson D."/>
            <person name="Scott J.G."/>
            <person name="Beeman R.W."/>
            <person name="Muthukrishnan S."/>
            <person name="Kramer K.J."/>
            <person name="Arakane Y."/>
            <person name="Beeman R.W."/>
            <person name="Zhu Q."/>
            <person name="Hogenkamp D."/>
            <person name="Dixit R."/>
            <person name="Oppert B."/>
            <person name="Jiang H."/>
            <person name="Zou Z."/>
            <person name="Marshall J."/>
            <person name="Elpidina E."/>
            <person name="Vinokurov K."/>
            <person name="Oppert C."/>
            <person name="Zou Z."/>
            <person name="Evans J."/>
            <person name="Lu Z."/>
            <person name="Zhao P."/>
            <person name="Sumathipala N."/>
            <person name="Altincicek B."/>
            <person name="Vilcinskas A."/>
            <person name="Williams M."/>
            <person name="Hultmark D."/>
            <person name="Hetru C."/>
            <person name="Jiang H."/>
            <person name="Grimmelikhuijzen C.J."/>
            <person name="Hauser F."/>
            <person name="Cazzamali G."/>
            <person name="Williamson M."/>
            <person name="Park Y."/>
            <person name="Li B."/>
            <person name="Tanaka Y."/>
            <person name="Predel R."/>
            <person name="Neupert S."/>
            <person name="Schachtner J."/>
            <person name="Verleyen P."/>
            <person name="Raible F."/>
            <person name="Bork P."/>
            <person name="Friedrich M."/>
            <person name="Walden K.K."/>
            <person name="Robertson H.M."/>
            <person name="Angeli S."/>
            <person name="Foret S."/>
            <person name="Bucher G."/>
            <person name="Schuetz S."/>
            <person name="Maleszka R."/>
            <person name="Wimmer E.A."/>
            <person name="Beeman R.W."/>
            <person name="Lorenzen M."/>
            <person name="Tomoyasu Y."/>
            <person name="Miller S.C."/>
            <person name="Grossmann D."/>
            <person name="Bucher G."/>
        </authorList>
    </citation>
    <scope>NUCLEOTIDE SEQUENCE [LARGE SCALE GENOMIC DNA]</scope>
    <source>
        <strain evidence="2 3">Georgia GA2</strain>
    </source>
</reference>
<dbReference type="SUPFAM" id="SSF52833">
    <property type="entry name" value="Thioredoxin-like"/>
    <property type="match status" value="1"/>
</dbReference>
<dbReference type="AlphaFoldDB" id="A0A139WH43"/>
<gene>
    <name evidence="2" type="primary">AUGUSTUS-3.0.2_33138</name>
    <name evidence="2" type="ORF">TcasGA2_TC033138</name>
</gene>
<evidence type="ECO:0000256" key="1">
    <source>
        <dbReference type="ARBA" id="ARBA00007764"/>
    </source>
</evidence>
<accession>A0A139WH43</accession>
<comment type="similarity">
    <text evidence="1">Belongs to the SH3BGR family.</text>
</comment>
<evidence type="ECO:0000313" key="3">
    <source>
        <dbReference type="Proteomes" id="UP000007266"/>
    </source>
</evidence>
<dbReference type="OrthoDB" id="9932926at2759"/>